<evidence type="ECO:0000256" key="2">
    <source>
        <dbReference type="ARBA" id="ARBA00022578"/>
    </source>
</evidence>
<dbReference type="AlphaFoldDB" id="A0A1I1VA20"/>
<dbReference type="Gene3D" id="3.90.350.10">
    <property type="entry name" value="Transposase Inhibitor Protein From Tn5, Chain A, domain 1"/>
    <property type="match status" value="1"/>
</dbReference>
<keyword evidence="3" id="KW-0238">DNA-binding</keyword>
<keyword evidence="4" id="KW-0233">DNA recombination</keyword>
<evidence type="ECO:0000256" key="3">
    <source>
        <dbReference type="ARBA" id="ARBA00023125"/>
    </source>
</evidence>
<accession>A0A1I1VA20</accession>
<proteinExistence type="inferred from homology"/>
<dbReference type="InterPro" id="IPR002559">
    <property type="entry name" value="Transposase_11"/>
</dbReference>
<dbReference type="GO" id="GO:0003677">
    <property type="term" value="F:DNA binding"/>
    <property type="evidence" value="ECO:0007669"/>
    <property type="project" value="UniProtKB-KW"/>
</dbReference>
<dbReference type="Proteomes" id="UP000198862">
    <property type="component" value="Unassembled WGS sequence"/>
</dbReference>
<evidence type="ECO:0000259" key="5">
    <source>
        <dbReference type="Pfam" id="PF01609"/>
    </source>
</evidence>
<dbReference type="GO" id="GO:0006313">
    <property type="term" value="P:DNA transposition"/>
    <property type="evidence" value="ECO:0007669"/>
    <property type="project" value="InterPro"/>
</dbReference>
<dbReference type="NCBIfam" id="NF033592">
    <property type="entry name" value="transpos_IS4_1"/>
    <property type="match status" value="1"/>
</dbReference>
<keyword evidence="7" id="KW-1185">Reference proteome</keyword>
<comment type="similarity">
    <text evidence="1">Belongs to the transposase 11 family.</text>
</comment>
<dbReference type="InterPro" id="IPR047952">
    <property type="entry name" value="Transpos_IS4"/>
</dbReference>
<dbReference type="PANTHER" id="PTHR33258">
    <property type="entry name" value="TRANSPOSASE INSL FOR INSERTION SEQUENCE ELEMENT IS186A-RELATED"/>
    <property type="match status" value="1"/>
</dbReference>
<gene>
    <name evidence="6" type="ORF">SAMN02745724_05454</name>
</gene>
<feature type="domain" description="Transposase IS4-like" evidence="5">
    <location>
        <begin position="68"/>
        <end position="319"/>
    </location>
</feature>
<dbReference type="GO" id="GO:0004803">
    <property type="term" value="F:transposase activity"/>
    <property type="evidence" value="ECO:0007669"/>
    <property type="project" value="InterPro"/>
</dbReference>
<reference evidence="6 7" key="1">
    <citation type="submission" date="2016-10" db="EMBL/GenBank/DDBJ databases">
        <authorList>
            <person name="de Groot N.N."/>
        </authorList>
    </citation>
    <scope>NUCLEOTIDE SEQUENCE [LARGE SCALE GENOMIC DNA]</scope>
    <source>
        <strain evidence="6 7">DSM 6059</strain>
    </source>
</reference>
<evidence type="ECO:0000313" key="6">
    <source>
        <dbReference type="EMBL" id="SFD79941.1"/>
    </source>
</evidence>
<dbReference type="PANTHER" id="PTHR33258:SF1">
    <property type="entry name" value="TRANSPOSASE INSL FOR INSERTION SEQUENCE ELEMENT IS186A-RELATED"/>
    <property type="match status" value="1"/>
</dbReference>
<dbReference type="OrthoDB" id="5889367at2"/>
<sequence length="401" mass="44905">MGNPASTLDGLSRTAAFQQLPISPQGLDKRFTQTASEFIQQVLEQAIAQAVSSDRPVQWALCQRFPAVYVEDSTQIALPDELTSLWKGTGGGGESKLTNQAALKIDLQYDLNGGETRLALRSGRDADNRSPLLNAVQTPGSLHIRDLGYFDLKRMEAEAQRGEYWLSRLLSGTNVYTSTEQPEAIDLGQTLQELAAKNITIAERSVLVGVTAQLQARLIMVRLSAESAARQRAAAIAKAAKRGRTPSERHLALCDWWLLITNAPPTLLETAEAPNLYGSRWQIELIFKLWKSQSRLAVSRSANVWRILCEIYVKLLIILIQHWIMLTGLWEIPQRSLTKGVQAIQEQASHLAACIAERRSLIKCLKQLAKLFASSTACRQNKRRKKPNNWMRLQQVREWRA</sequence>
<evidence type="ECO:0000313" key="7">
    <source>
        <dbReference type="Proteomes" id="UP000198862"/>
    </source>
</evidence>
<name>A0A1I1VA20_9GAMM</name>
<dbReference type="InterPro" id="IPR012337">
    <property type="entry name" value="RNaseH-like_sf"/>
</dbReference>
<keyword evidence="2" id="KW-0815">Transposition</keyword>
<evidence type="ECO:0000256" key="1">
    <source>
        <dbReference type="ARBA" id="ARBA00010075"/>
    </source>
</evidence>
<organism evidence="6 7">
    <name type="scientific">Pseudoalteromonas denitrificans DSM 6059</name>
    <dbReference type="NCBI Taxonomy" id="1123010"/>
    <lineage>
        <taxon>Bacteria</taxon>
        <taxon>Pseudomonadati</taxon>
        <taxon>Pseudomonadota</taxon>
        <taxon>Gammaproteobacteria</taxon>
        <taxon>Alteromonadales</taxon>
        <taxon>Pseudoalteromonadaceae</taxon>
        <taxon>Pseudoalteromonas</taxon>
    </lineage>
</organism>
<evidence type="ECO:0000256" key="4">
    <source>
        <dbReference type="ARBA" id="ARBA00023172"/>
    </source>
</evidence>
<protein>
    <submittedName>
        <fullName evidence="6">Transposase DDE domain-containing protein</fullName>
    </submittedName>
</protein>
<dbReference type="EMBL" id="FOLO01000122">
    <property type="protein sequence ID" value="SFD79941.1"/>
    <property type="molecule type" value="Genomic_DNA"/>
</dbReference>
<dbReference type="SUPFAM" id="SSF53098">
    <property type="entry name" value="Ribonuclease H-like"/>
    <property type="match status" value="1"/>
</dbReference>
<dbReference type="Pfam" id="PF01609">
    <property type="entry name" value="DDE_Tnp_1"/>
    <property type="match status" value="1"/>
</dbReference>